<organism evidence="13">
    <name type="scientific">marine sediment metagenome</name>
    <dbReference type="NCBI Taxonomy" id="412755"/>
    <lineage>
        <taxon>unclassified sequences</taxon>
        <taxon>metagenomes</taxon>
        <taxon>ecological metagenomes</taxon>
    </lineage>
</organism>
<dbReference type="PROSITE" id="PS50156">
    <property type="entry name" value="SSD"/>
    <property type="match status" value="1"/>
</dbReference>
<comment type="subcellular location">
    <subcellularLocation>
        <location evidence="1">Cell membrane</location>
        <topology evidence="1">Multi-pass membrane protein</topology>
    </subcellularLocation>
</comment>
<evidence type="ECO:0000256" key="11">
    <source>
        <dbReference type="SAM" id="Phobius"/>
    </source>
</evidence>
<evidence type="ECO:0000256" key="9">
    <source>
        <dbReference type="ARBA" id="ARBA00023010"/>
    </source>
</evidence>
<dbReference type="InterPro" id="IPR048634">
    <property type="entry name" value="SecD_SecF_C"/>
</dbReference>
<evidence type="ECO:0000256" key="3">
    <source>
        <dbReference type="ARBA" id="ARBA00022448"/>
    </source>
</evidence>
<dbReference type="PRINTS" id="PR01755">
    <property type="entry name" value="SECFTRNLCASE"/>
</dbReference>
<feature type="transmembrane region" description="Helical" evidence="11">
    <location>
        <begin position="77"/>
        <end position="94"/>
    </location>
</feature>
<dbReference type="InterPro" id="IPR000731">
    <property type="entry name" value="SSD"/>
</dbReference>
<keyword evidence="7" id="KW-0653">Protein transport</keyword>
<feature type="transmembrane region" description="Helical" evidence="11">
    <location>
        <begin position="189"/>
        <end position="206"/>
    </location>
</feature>
<keyword evidence="8 11" id="KW-1133">Transmembrane helix</keyword>
<dbReference type="EMBL" id="BARU01017075">
    <property type="protein sequence ID" value="GAH56044.1"/>
    <property type="molecule type" value="Genomic_DNA"/>
</dbReference>
<evidence type="ECO:0000256" key="10">
    <source>
        <dbReference type="ARBA" id="ARBA00023136"/>
    </source>
</evidence>
<dbReference type="GO" id="GO:0006886">
    <property type="term" value="P:intracellular protein transport"/>
    <property type="evidence" value="ECO:0007669"/>
    <property type="project" value="InterPro"/>
</dbReference>
<dbReference type="SUPFAM" id="SSF82866">
    <property type="entry name" value="Multidrug efflux transporter AcrB transmembrane domain"/>
    <property type="match status" value="1"/>
</dbReference>
<keyword evidence="9" id="KW-0811">Translocation</keyword>
<proteinExistence type="predicted"/>
<keyword evidence="3" id="KW-0813">Transport</keyword>
<evidence type="ECO:0000256" key="6">
    <source>
        <dbReference type="ARBA" id="ARBA00022692"/>
    </source>
</evidence>
<dbReference type="GO" id="GO:0015450">
    <property type="term" value="F:protein-transporting ATPase activity"/>
    <property type="evidence" value="ECO:0007669"/>
    <property type="project" value="InterPro"/>
</dbReference>
<accession>X1HQF0</accession>
<evidence type="ECO:0000313" key="13">
    <source>
        <dbReference type="EMBL" id="GAH56044.1"/>
    </source>
</evidence>
<feature type="transmembrane region" description="Helical" evidence="11">
    <location>
        <begin position="134"/>
        <end position="159"/>
    </location>
</feature>
<evidence type="ECO:0000256" key="8">
    <source>
        <dbReference type="ARBA" id="ARBA00022989"/>
    </source>
</evidence>
<dbReference type="GO" id="GO:0005886">
    <property type="term" value="C:plasma membrane"/>
    <property type="evidence" value="ECO:0007669"/>
    <property type="project" value="UniProtKB-SubCell"/>
</dbReference>
<evidence type="ECO:0000256" key="4">
    <source>
        <dbReference type="ARBA" id="ARBA00022475"/>
    </source>
</evidence>
<keyword evidence="6 11" id="KW-0812">Transmembrane</keyword>
<evidence type="ECO:0000256" key="7">
    <source>
        <dbReference type="ARBA" id="ARBA00022927"/>
    </source>
</evidence>
<dbReference type="PANTHER" id="PTHR30081">
    <property type="entry name" value="PROTEIN-EXPORT MEMBRANE PROTEIN SEC"/>
    <property type="match status" value="1"/>
</dbReference>
<keyword evidence="4" id="KW-1003">Cell membrane</keyword>
<dbReference type="Pfam" id="PF02355">
    <property type="entry name" value="SecD_SecF_C"/>
    <property type="match status" value="1"/>
</dbReference>
<dbReference type="Gene3D" id="1.20.1640.10">
    <property type="entry name" value="Multidrug efflux transporter AcrB transmembrane domain"/>
    <property type="match status" value="1"/>
</dbReference>
<name>X1HQF0_9ZZZZ</name>
<dbReference type="AlphaFoldDB" id="X1HQF0"/>
<evidence type="ECO:0000259" key="12">
    <source>
        <dbReference type="PROSITE" id="PS50156"/>
    </source>
</evidence>
<dbReference type="NCBIfam" id="TIGR00966">
    <property type="entry name" value="transloc_SecF"/>
    <property type="match status" value="1"/>
</dbReference>
<evidence type="ECO:0000256" key="1">
    <source>
        <dbReference type="ARBA" id="ARBA00004651"/>
    </source>
</evidence>
<feature type="non-terminal residue" evidence="13">
    <location>
        <position position="1"/>
    </location>
</feature>
<keyword evidence="5" id="KW-0997">Cell inner membrane</keyword>
<feature type="domain" description="SSD" evidence="12">
    <location>
        <begin position="75"/>
        <end position="238"/>
    </location>
</feature>
<keyword evidence="10 11" id="KW-0472">Membrane</keyword>
<dbReference type="InterPro" id="IPR022813">
    <property type="entry name" value="SecD/SecF_arch_bac"/>
</dbReference>
<evidence type="ECO:0000256" key="2">
    <source>
        <dbReference type="ARBA" id="ARBA00015792"/>
    </source>
</evidence>
<dbReference type="PANTHER" id="PTHR30081:SF8">
    <property type="entry name" value="PROTEIN TRANSLOCASE SUBUNIT SECF"/>
    <property type="match status" value="1"/>
</dbReference>
<sequence>ERPSNQEIKETLSDLDLGGVLIQPTGERGIIIKMKDISEDTHQEVIRKLKENKELEERRFESIGPVIGQELKQKTKSVIILSLLAIVLYIAWAFRKISRPLPSWQYGIASLVALFHDVLIPIGILSVLGKFYGVQITIPVITALLAVLGYSINNTVVVFDRIRENLLKQTGTYHEIVNKSLNQTLTRSLNTSLTTLFVLVAIFFLGGVTLQYFALALILGIIAGTYSSLFLASPILVAWLRWRKGVI</sequence>
<dbReference type="InterPro" id="IPR022645">
    <property type="entry name" value="SecD/SecF_bac"/>
</dbReference>
<protein>
    <recommendedName>
        <fullName evidence="2">Protein translocase subunit SecF</fullName>
    </recommendedName>
</protein>
<gene>
    <name evidence="13" type="ORF">S03H2_28348</name>
</gene>
<dbReference type="InterPro" id="IPR005665">
    <property type="entry name" value="SecF_bac"/>
</dbReference>
<feature type="transmembrane region" description="Helical" evidence="11">
    <location>
        <begin position="212"/>
        <end position="240"/>
    </location>
</feature>
<reference evidence="13" key="1">
    <citation type="journal article" date="2014" name="Front. Microbiol.">
        <title>High frequency of phylogenetically diverse reductive dehalogenase-homologous genes in deep subseafloor sedimentary metagenomes.</title>
        <authorList>
            <person name="Kawai M."/>
            <person name="Futagami T."/>
            <person name="Toyoda A."/>
            <person name="Takaki Y."/>
            <person name="Nishi S."/>
            <person name="Hori S."/>
            <person name="Arai W."/>
            <person name="Tsubouchi T."/>
            <person name="Morono Y."/>
            <person name="Uchiyama I."/>
            <person name="Ito T."/>
            <person name="Fujiyama A."/>
            <person name="Inagaki F."/>
            <person name="Takami H."/>
        </authorList>
    </citation>
    <scope>NUCLEOTIDE SEQUENCE</scope>
    <source>
        <strain evidence="13">Expedition CK06-06</strain>
    </source>
</reference>
<comment type="caution">
    <text evidence="13">The sequence shown here is derived from an EMBL/GenBank/DDBJ whole genome shotgun (WGS) entry which is preliminary data.</text>
</comment>
<evidence type="ECO:0000256" key="5">
    <source>
        <dbReference type="ARBA" id="ARBA00022519"/>
    </source>
</evidence>